<organism evidence="2 3">
    <name type="scientific">Fictibacillus phosphorivorans</name>
    <dbReference type="NCBI Taxonomy" id="1221500"/>
    <lineage>
        <taxon>Bacteria</taxon>
        <taxon>Bacillati</taxon>
        <taxon>Bacillota</taxon>
        <taxon>Bacilli</taxon>
        <taxon>Bacillales</taxon>
        <taxon>Fictibacillaceae</taxon>
        <taxon>Fictibacillus</taxon>
    </lineage>
</organism>
<dbReference type="AlphaFoldDB" id="A0A160IN09"/>
<dbReference type="InterPro" id="IPR020210">
    <property type="entry name" value="Uncharacterised_YpbF_TM"/>
</dbReference>
<proteinExistence type="predicted"/>
<keyword evidence="1" id="KW-0472">Membrane</keyword>
<evidence type="ECO:0000313" key="2">
    <source>
        <dbReference type="EMBL" id="ANC77713.1"/>
    </source>
</evidence>
<evidence type="ECO:0000256" key="1">
    <source>
        <dbReference type="SAM" id="Phobius"/>
    </source>
</evidence>
<dbReference type="Proteomes" id="UP000076623">
    <property type="component" value="Chromosome"/>
</dbReference>
<keyword evidence="1" id="KW-0812">Transmembrane</keyword>
<feature type="transmembrane region" description="Helical" evidence="1">
    <location>
        <begin position="79"/>
        <end position="96"/>
    </location>
</feature>
<dbReference type="RefSeq" id="WP_066395755.1">
    <property type="nucleotide sequence ID" value="NZ_CP015378.1"/>
</dbReference>
<dbReference type="STRING" id="1221500.ABE65_013260"/>
<dbReference type="EMBL" id="CP015378">
    <property type="protein sequence ID" value="ANC77713.1"/>
    <property type="molecule type" value="Genomic_DNA"/>
</dbReference>
<keyword evidence="3" id="KW-1185">Reference proteome</keyword>
<gene>
    <name evidence="2" type="ORF">ABE65_013260</name>
</gene>
<sequence length="150" mass="18328">MNALNHWKIKPFVNELTSIVLAQLVDKKVEKDKWKKAINQWGLSMIFVVLATFVYLYYYKLPTASRFSNPLTLLFSDEMVWICTGFIIFSSFYMIWMKKKYKKADDDFEAIRKDFIDRNEEWWSDEEQWNQRHVVFEFMKQEYNINILHK</sequence>
<protein>
    <recommendedName>
        <fullName evidence="4">DUF2663 family protein</fullName>
    </recommendedName>
</protein>
<evidence type="ECO:0000313" key="3">
    <source>
        <dbReference type="Proteomes" id="UP000076623"/>
    </source>
</evidence>
<name>A0A160IN09_9BACL</name>
<dbReference type="KEGG" id="fpn:ABE65_013260"/>
<keyword evidence="1" id="KW-1133">Transmembrane helix</keyword>
<feature type="transmembrane region" description="Helical" evidence="1">
    <location>
        <begin position="41"/>
        <end position="59"/>
    </location>
</feature>
<evidence type="ECO:0008006" key="4">
    <source>
        <dbReference type="Google" id="ProtNLM"/>
    </source>
</evidence>
<reference evidence="2 3" key="1">
    <citation type="submission" date="2016-04" db="EMBL/GenBank/DDBJ databases">
        <title>Complete genome sequence of Fictibacillus phosphorivorans G25-29, a strain toxic to nematodes.</title>
        <authorList>
            <person name="Zheng Z."/>
        </authorList>
    </citation>
    <scope>NUCLEOTIDE SEQUENCE [LARGE SCALE GENOMIC DNA]</scope>
    <source>
        <strain evidence="2 3">G25-29</strain>
    </source>
</reference>
<accession>A0A160IN09</accession>
<dbReference type="Pfam" id="PF10864">
    <property type="entry name" value="DUF2663"/>
    <property type="match status" value="1"/>
</dbReference>